<comment type="caution">
    <text evidence="2">The sequence shown here is derived from an EMBL/GenBank/DDBJ whole genome shotgun (WGS) entry which is preliminary data.</text>
</comment>
<dbReference type="Gene3D" id="2.160.20.110">
    <property type="match status" value="1"/>
</dbReference>
<dbReference type="EMBL" id="BARU01030570">
    <property type="protein sequence ID" value="GAH64732.1"/>
    <property type="molecule type" value="Genomic_DNA"/>
</dbReference>
<evidence type="ECO:0000313" key="2">
    <source>
        <dbReference type="EMBL" id="GAH64732.1"/>
    </source>
</evidence>
<dbReference type="AlphaFoldDB" id="X1H5Q0"/>
<reference evidence="2" key="1">
    <citation type="journal article" date="2014" name="Front. Microbiol.">
        <title>High frequency of phylogenetically diverse reductive dehalogenase-homologous genes in deep subseafloor sedimentary metagenomes.</title>
        <authorList>
            <person name="Kawai M."/>
            <person name="Futagami T."/>
            <person name="Toyoda A."/>
            <person name="Takaki Y."/>
            <person name="Nishi S."/>
            <person name="Hori S."/>
            <person name="Arai W."/>
            <person name="Tsubouchi T."/>
            <person name="Morono Y."/>
            <person name="Uchiyama I."/>
            <person name="Ito T."/>
            <person name="Fujiyama A."/>
            <person name="Inagaki F."/>
            <person name="Takami H."/>
        </authorList>
    </citation>
    <scope>NUCLEOTIDE SEQUENCE</scope>
    <source>
        <strain evidence="2">Expedition CK06-06</strain>
    </source>
</reference>
<proteinExistence type="predicted"/>
<accession>X1H5Q0</accession>
<name>X1H5Q0_9ZZZZ</name>
<dbReference type="InterPro" id="IPR011493">
    <property type="entry name" value="GLUG"/>
</dbReference>
<protein>
    <recommendedName>
        <fullName evidence="1">GLUG domain-containing protein</fullName>
    </recommendedName>
</protein>
<dbReference type="Pfam" id="PF07581">
    <property type="entry name" value="Glug"/>
    <property type="match status" value="1"/>
</dbReference>
<organism evidence="2">
    <name type="scientific">marine sediment metagenome</name>
    <dbReference type="NCBI Taxonomy" id="412755"/>
    <lineage>
        <taxon>unclassified sequences</taxon>
        <taxon>metagenomes</taxon>
        <taxon>ecological metagenomes</taxon>
    </lineage>
</organism>
<feature type="domain" description="GLUG" evidence="1">
    <location>
        <begin position="212"/>
        <end position="238"/>
    </location>
</feature>
<gene>
    <name evidence="2" type="ORF">S03H2_48482</name>
</gene>
<sequence>NAAIANSGGAAVNLRADNSGMGSGTVTFGAGIQVSTSGAVNIYYNPASNPATGTPSVNATSYATATDYSGNVAGGGSLTAYMLVNNVYDLQNVNNNLSGAYALGRDIDASVTSTWNSGAGFKPIGTLSMNASYAYSGTPFSGVFDGQNYAVSNLTINRPTTNVVGLFTGNSGQIRNFGVTSGAITGNIYVGGLVGQNNGTITNSFSGASVSGYRYSGGLAGYNAGGVIQFSYATGDVTNTLRGQGSRRRQRWWSGWLQRCAHRR</sequence>
<feature type="non-terminal residue" evidence="2">
    <location>
        <position position="264"/>
    </location>
</feature>
<feature type="non-terminal residue" evidence="2">
    <location>
        <position position="1"/>
    </location>
</feature>
<evidence type="ECO:0000259" key="1">
    <source>
        <dbReference type="Pfam" id="PF07581"/>
    </source>
</evidence>